<dbReference type="AlphaFoldDB" id="A0A382YRA8"/>
<name>A0A382YRA8_9ZZZZ</name>
<dbReference type="SUPFAM" id="SSF102588">
    <property type="entry name" value="LmbE-like"/>
    <property type="match status" value="1"/>
</dbReference>
<accession>A0A382YRA8</accession>
<organism evidence="1">
    <name type="scientific">marine metagenome</name>
    <dbReference type="NCBI Taxonomy" id="408172"/>
    <lineage>
        <taxon>unclassified sequences</taxon>
        <taxon>metagenomes</taxon>
        <taxon>ecological metagenomes</taxon>
    </lineage>
</organism>
<dbReference type="InterPro" id="IPR024078">
    <property type="entry name" value="LmbE-like_dom_sf"/>
</dbReference>
<protein>
    <submittedName>
        <fullName evidence="1">Uncharacterized protein</fullName>
    </submittedName>
</protein>
<proteinExistence type="predicted"/>
<feature type="non-terminal residue" evidence="1">
    <location>
        <position position="24"/>
    </location>
</feature>
<dbReference type="Gene3D" id="3.40.50.10320">
    <property type="entry name" value="LmbE-like"/>
    <property type="match status" value="1"/>
</dbReference>
<gene>
    <name evidence="1" type="ORF">METZ01_LOCUS438249</name>
</gene>
<sequence>MAISPHPDDAELHCGGLLRKMADL</sequence>
<dbReference type="EMBL" id="UINC01177645">
    <property type="protein sequence ID" value="SVD85395.1"/>
    <property type="molecule type" value="Genomic_DNA"/>
</dbReference>
<reference evidence="1" key="1">
    <citation type="submission" date="2018-05" db="EMBL/GenBank/DDBJ databases">
        <authorList>
            <person name="Lanie J.A."/>
            <person name="Ng W.-L."/>
            <person name="Kazmierczak K.M."/>
            <person name="Andrzejewski T.M."/>
            <person name="Davidsen T.M."/>
            <person name="Wayne K.J."/>
            <person name="Tettelin H."/>
            <person name="Glass J.I."/>
            <person name="Rusch D."/>
            <person name="Podicherti R."/>
            <person name="Tsui H.-C.T."/>
            <person name="Winkler M.E."/>
        </authorList>
    </citation>
    <scope>NUCLEOTIDE SEQUENCE</scope>
</reference>
<evidence type="ECO:0000313" key="1">
    <source>
        <dbReference type="EMBL" id="SVD85395.1"/>
    </source>
</evidence>